<evidence type="ECO:0000313" key="4">
    <source>
        <dbReference type="Proteomes" id="UP000295706"/>
    </source>
</evidence>
<organism evidence="3 4">
    <name type="scientific">Arundinibacter roseus</name>
    <dbReference type="NCBI Taxonomy" id="2070510"/>
    <lineage>
        <taxon>Bacteria</taxon>
        <taxon>Pseudomonadati</taxon>
        <taxon>Bacteroidota</taxon>
        <taxon>Cytophagia</taxon>
        <taxon>Cytophagales</taxon>
        <taxon>Spirosomataceae</taxon>
        <taxon>Arundinibacter</taxon>
    </lineage>
</organism>
<name>A0A4R4JRR8_9BACT</name>
<keyword evidence="2" id="KW-0012">Acyltransferase</keyword>
<comment type="caution">
    <text evidence="3">The sequence shown here is derived from an EMBL/GenBank/DDBJ whole genome shotgun (WGS) entry which is preliminary data.</text>
</comment>
<dbReference type="AlphaFoldDB" id="A0A4R4JRR8"/>
<dbReference type="Proteomes" id="UP000295706">
    <property type="component" value="Unassembled WGS sequence"/>
</dbReference>
<dbReference type="RefSeq" id="WP_132122506.1">
    <property type="nucleotide sequence ID" value="NZ_SMJU01000030.1"/>
</dbReference>
<dbReference type="Pfam" id="PF13562">
    <property type="entry name" value="NTP_transf_4"/>
    <property type="match status" value="1"/>
</dbReference>
<keyword evidence="1 3" id="KW-0808">Transferase</keyword>
<dbReference type="GO" id="GO:0016746">
    <property type="term" value="F:acyltransferase activity"/>
    <property type="evidence" value="ECO:0007669"/>
    <property type="project" value="UniProtKB-KW"/>
</dbReference>
<accession>A0A4R4JRR8</accession>
<dbReference type="PANTHER" id="PTHR43584:SF9">
    <property type="entry name" value="TRANSFERASE HEXAPEPTIDE REPEAT CONTAINING PROTEIN"/>
    <property type="match status" value="1"/>
</dbReference>
<dbReference type="GO" id="GO:0016779">
    <property type="term" value="F:nucleotidyltransferase activity"/>
    <property type="evidence" value="ECO:0007669"/>
    <property type="project" value="UniProtKB-ARBA"/>
</dbReference>
<protein>
    <submittedName>
        <fullName evidence="3">Glucose-1-phosphate thymidylyltransferase</fullName>
    </submittedName>
</protein>
<sequence length="401" mass="44563">MMSVVLFDDPHTRRQLLPFTFTRPISGIRCGILTLTEKWSMWLKTTPFFLTETYLSLLYPSAPNSASYLYINGSLCPDPTLVQAILYLPLESQLRNPQTNQLLAVRTATANWTPDDSLTKNLDVQLFEEPYTSIEQLWDIFLKNGDQLRMDYAQLTSDRSSAAISDEFTRCYKSENIFLEEGVTIRAAILNAEGGPIYLGKNSVVSEGAIIQGPFALGEGAVIGQGAKIRPNCTIGPFCKVSGEVNNSILFGYSNKAHDGYLGNAVLGEWCNLGANTTNSNLKNDYTTVKLYDYSTRALEDSGQLFCGLFMGDYTKAGINTLFNTGTVVGVNVNVFGAGFQPKHIPSFTWGGQAEGFSTYRYEKALDVIQATIGRRQLTLSDRQQDVLRHIFEQTKPDRTY</sequence>
<proteinExistence type="predicted"/>
<keyword evidence="4" id="KW-1185">Reference proteome</keyword>
<dbReference type="SUPFAM" id="SSF51161">
    <property type="entry name" value="Trimeric LpxA-like enzymes"/>
    <property type="match status" value="1"/>
</dbReference>
<dbReference type="InterPro" id="IPR023917">
    <property type="entry name" value="Bifunctiontional_GlmU_bac-type"/>
</dbReference>
<dbReference type="InterPro" id="IPR050065">
    <property type="entry name" value="GlmU-like"/>
</dbReference>
<dbReference type="Gene3D" id="2.160.10.10">
    <property type="entry name" value="Hexapeptide repeat proteins"/>
    <property type="match status" value="1"/>
</dbReference>
<dbReference type="PANTHER" id="PTHR43584">
    <property type="entry name" value="NUCLEOTIDYL TRANSFERASE"/>
    <property type="match status" value="1"/>
</dbReference>
<dbReference type="NCBIfam" id="TIGR03991">
    <property type="entry name" value="alt_bact_glmU"/>
    <property type="match status" value="1"/>
</dbReference>
<gene>
    <name evidence="3" type="ORF">EZE20_23785</name>
</gene>
<dbReference type="InterPro" id="IPR011004">
    <property type="entry name" value="Trimer_LpxA-like_sf"/>
</dbReference>
<evidence type="ECO:0000313" key="3">
    <source>
        <dbReference type="EMBL" id="TDB57208.1"/>
    </source>
</evidence>
<dbReference type="OrthoDB" id="9784832at2"/>
<reference evidence="3 4" key="1">
    <citation type="submission" date="2019-02" db="EMBL/GenBank/DDBJ databases">
        <title>Arundinibacter roseus gen. nov., sp. nov., a new member of the family Cytophagaceae.</title>
        <authorList>
            <person name="Szuroczki S."/>
            <person name="Khayer B."/>
            <person name="Sproer C."/>
            <person name="Toumi M."/>
            <person name="Szabo A."/>
            <person name="Felfoldi T."/>
            <person name="Schumann P."/>
            <person name="Toth E."/>
        </authorList>
    </citation>
    <scope>NUCLEOTIDE SEQUENCE [LARGE SCALE GENOMIC DNA]</scope>
    <source>
        <strain evidence="3 4">DMA-k-7a</strain>
    </source>
</reference>
<dbReference type="EMBL" id="SMJU01000030">
    <property type="protein sequence ID" value="TDB57208.1"/>
    <property type="molecule type" value="Genomic_DNA"/>
</dbReference>
<evidence type="ECO:0000256" key="2">
    <source>
        <dbReference type="ARBA" id="ARBA00023315"/>
    </source>
</evidence>
<evidence type="ECO:0000256" key="1">
    <source>
        <dbReference type="ARBA" id="ARBA00022679"/>
    </source>
</evidence>